<dbReference type="InterPro" id="IPR002081">
    <property type="entry name" value="Cryptochrome/DNA_photolyase_1"/>
</dbReference>
<dbReference type="Gene3D" id="3.40.50.620">
    <property type="entry name" value="HUPs"/>
    <property type="match status" value="1"/>
</dbReference>
<feature type="site" description="Electron transfer via tryptophanyl radical" evidence="5">
    <location>
        <position position="553"/>
    </location>
</feature>
<dbReference type="Pfam" id="PF00875">
    <property type="entry name" value="DNA_photolyase"/>
    <property type="match status" value="1"/>
</dbReference>
<accession>A0AAW1PFV6</accession>
<feature type="binding site" evidence="4">
    <location>
        <begin position="400"/>
        <end position="404"/>
    </location>
    <ligand>
        <name>FAD</name>
        <dbReference type="ChEBI" id="CHEBI:57692"/>
    </ligand>
</feature>
<dbReference type="Proteomes" id="UP001489004">
    <property type="component" value="Unassembled WGS sequence"/>
</dbReference>
<comment type="caution">
    <text evidence="8">The sequence shown here is derived from an EMBL/GenBank/DDBJ whole genome shotgun (WGS) entry which is preliminary data.</text>
</comment>
<evidence type="ECO:0000259" key="7">
    <source>
        <dbReference type="PROSITE" id="PS51645"/>
    </source>
</evidence>
<dbReference type="PANTHER" id="PTHR11455">
    <property type="entry name" value="CRYPTOCHROME"/>
    <property type="match status" value="1"/>
</dbReference>
<protein>
    <recommendedName>
        <fullName evidence="7">Photolyase/cryptochrome alpha/beta domain-containing protein</fullName>
    </recommendedName>
</protein>
<proteinExistence type="inferred from homology"/>
<feature type="site" description="Electron transfer via tryptophanyl radical" evidence="5">
    <location>
        <position position="475"/>
    </location>
</feature>
<dbReference type="InterPro" id="IPR005101">
    <property type="entry name" value="Cryptochr/Photolyase_FAD-bd"/>
</dbReference>
<dbReference type="GO" id="GO:0071949">
    <property type="term" value="F:FAD binding"/>
    <property type="evidence" value="ECO:0007669"/>
    <property type="project" value="TreeGrafter"/>
</dbReference>
<dbReference type="EMBL" id="JALJOR010000011">
    <property type="protein sequence ID" value="KAK9808788.1"/>
    <property type="molecule type" value="Genomic_DNA"/>
</dbReference>
<dbReference type="SUPFAM" id="SSF48173">
    <property type="entry name" value="Cryptochrome/photolyase FAD-binding domain"/>
    <property type="match status" value="1"/>
</dbReference>
<dbReference type="InterPro" id="IPR036155">
    <property type="entry name" value="Crypto/Photolyase_N_sf"/>
</dbReference>
<evidence type="ECO:0000256" key="4">
    <source>
        <dbReference type="PIRSR" id="PIRSR602081-1"/>
    </source>
</evidence>
<comment type="cofactor">
    <cofactor evidence="4">
        <name>FAD</name>
        <dbReference type="ChEBI" id="CHEBI:57692"/>
    </cofactor>
    <text evidence="4">Binds 1 FAD per subunit.</text>
</comment>
<dbReference type="PRINTS" id="PR00147">
    <property type="entry name" value="DNAPHOTLYASE"/>
</dbReference>
<evidence type="ECO:0000256" key="1">
    <source>
        <dbReference type="ARBA" id="ARBA00005862"/>
    </source>
</evidence>
<dbReference type="PROSITE" id="PS51645">
    <property type="entry name" value="PHR_CRY_ALPHA_BETA"/>
    <property type="match status" value="1"/>
</dbReference>
<evidence type="ECO:0000256" key="3">
    <source>
        <dbReference type="ARBA" id="ARBA00022827"/>
    </source>
</evidence>
<dbReference type="InterPro" id="IPR006050">
    <property type="entry name" value="DNA_photolyase_N"/>
</dbReference>
<keyword evidence="9" id="KW-1185">Reference proteome</keyword>
<organism evidence="8 9">
    <name type="scientific">[Myrmecia] bisecta</name>
    <dbReference type="NCBI Taxonomy" id="41462"/>
    <lineage>
        <taxon>Eukaryota</taxon>
        <taxon>Viridiplantae</taxon>
        <taxon>Chlorophyta</taxon>
        <taxon>core chlorophytes</taxon>
        <taxon>Trebouxiophyceae</taxon>
        <taxon>Trebouxiales</taxon>
        <taxon>Trebouxiaceae</taxon>
        <taxon>Myrmecia</taxon>
    </lineage>
</organism>
<name>A0AAW1PFV6_9CHLO</name>
<evidence type="ECO:0000256" key="5">
    <source>
        <dbReference type="PIRSR" id="PIRSR602081-2"/>
    </source>
</evidence>
<comment type="similarity">
    <text evidence="1">Belongs to the DNA photolyase class-1 family.</text>
</comment>
<dbReference type="InterPro" id="IPR036134">
    <property type="entry name" value="Crypto/Photolyase_FAD-like_sf"/>
</dbReference>
<evidence type="ECO:0000256" key="2">
    <source>
        <dbReference type="ARBA" id="ARBA00022630"/>
    </source>
</evidence>
<dbReference type="SUPFAM" id="SSF52425">
    <property type="entry name" value="Cryptochrome/photolyase, N-terminal domain"/>
    <property type="match status" value="1"/>
</dbReference>
<dbReference type="Pfam" id="PF03441">
    <property type="entry name" value="FAD_binding_7"/>
    <property type="match status" value="1"/>
</dbReference>
<evidence type="ECO:0000313" key="9">
    <source>
        <dbReference type="Proteomes" id="UP001489004"/>
    </source>
</evidence>
<dbReference type="InterPro" id="IPR014729">
    <property type="entry name" value="Rossmann-like_a/b/a_fold"/>
</dbReference>
<reference evidence="8 9" key="1">
    <citation type="journal article" date="2024" name="Nat. Commun.">
        <title>Phylogenomics reveals the evolutionary origins of lichenization in chlorophyte algae.</title>
        <authorList>
            <person name="Puginier C."/>
            <person name="Libourel C."/>
            <person name="Otte J."/>
            <person name="Skaloud P."/>
            <person name="Haon M."/>
            <person name="Grisel S."/>
            <person name="Petersen M."/>
            <person name="Berrin J.G."/>
            <person name="Delaux P.M."/>
            <person name="Dal Grande F."/>
            <person name="Keller J."/>
        </authorList>
    </citation>
    <scope>NUCLEOTIDE SEQUENCE [LARGE SCALE GENOMIC DNA]</scope>
    <source>
        <strain evidence="8 9">SAG 2043</strain>
    </source>
</reference>
<feature type="domain" description="Photolyase/cryptochrome alpha/beta" evidence="7">
    <location>
        <begin position="11"/>
        <end position="155"/>
    </location>
</feature>
<dbReference type="GO" id="GO:0003677">
    <property type="term" value="F:DNA binding"/>
    <property type="evidence" value="ECO:0007669"/>
    <property type="project" value="TreeGrafter"/>
</dbReference>
<gene>
    <name evidence="8" type="ORF">WJX72_003695</name>
</gene>
<dbReference type="AlphaFoldDB" id="A0AAW1PFV6"/>
<sequence>MPTPGAGSLKQLAIVWFRNDLRLTDHLPLSEACKQSGPVVPFFCIDPTCFQPRRPDGSGLPKLGPHKCRALLQALGSLRGSLKAKGADLVLKIGCPGAQISLLLDQVGDSYEQINIYHYLQLGPDSLAAEAAVAAACQTATCRGLTCRLHRYWGATLYHPGDLPYDRFPVPKDASCYTAEAAPAAGNAADPRSQARLRRIPPVMTDFRKALEAHASVRCSVPAPDHIPPLPQLSCCGNIPTDVRQLYEQVGASAALQALEQLTGASVEQLLAQSAEQLDHLDPPPAQYGEAPDPLKHLPAVQHDYSKPAPDPADMVSSLQDAGGEQLGQQRPECRSDQGPIASTLGIAEAPAWVCGEEAGLQRLRWYLFGDRNGPSGIRKPAPLDGFKDSRMLAYGVDNSTKLSVYLALGCLSPRMVHELAQQHIQLYSGADGDASSAIWLKMHLLIRDFFIFTAMKEADKLLRPEGITSSSVEWDPDEGNAKYQRWCRGQTGLPFIDACMRELMHTGYMSNRGRQNTASFLTKELRIDWRLGADYFESLLIDHDFGVNHVNWLYFSGLGNDPRNRSFKSVTQGLMYDEAAQLIKQWLPELRGLPAELAHQPWDLPTAKVAELRYPEPMVQPESQISVKVLEKMRKKSGAS</sequence>
<keyword evidence="3 4" id="KW-0274">FAD</keyword>
<dbReference type="Gene3D" id="1.25.40.80">
    <property type="match status" value="1"/>
</dbReference>
<feature type="binding site" evidence="4">
    <location>
        <begin position="543"/>
        <end position="545"/>
    </location>
    <ligand>
        <name>FAD</name>
        <dbReference type="ChEBI" id="CHEBI:57692"/>
    </ligand>
</feature>
<dbReference type="PANTHER" id="PTHR11455:SF22">
    <property type="entry name" value="CRYPTOCHROME DASH"/>
    <property type="match status" value="1"/>
</dbReference>
<feature type="region of interest" description="Disordered" evidence="6">
    <location>
        <begin position="280"/>
        <end position="337"/>
    </location>
</feature>
<evidence type="ECO:0000313" key="8">
    <source>
        <dbReference type="EMBL" id="KAK9808788.1"/>
    </source>
</evidence>
<dbReference type="GO" id="GO:0000719">
    <property type="term" value="P:photoreactive repair"/>
    <property type="evidence" value="ECO:0007669"/>
    <property type="project" value="TreeGrafter"/>
</dbReference>
<keyword evidence="2 4" id="KW-0285">Flavoprotein</keyword>
<dbReference type="Gene3D" id="1.10.579.10">
    <property type="entry name" value="DNA Cyclobutane Dipyrimidine Photolyase, subunit A, domain 3"/>
    <property type="match status" value="1"/>
</dbReference>
<feature type="site" description="Electron transfer via tryptophanyl radical" evidence="5">
    <location>
        <position position="530"/>
    </location>
</feature>
<evidence type="ECO:0000256" key="6">
    <source>
        <dbReference type="SAM" id="MobiDB-lite"/>
    </source>
</evidence>
<dbReference type="GO" id="GO:0003904">
    <property type="term" value="F:deoxyribodipyrimidine photo-lyase activity"/>
    <property type="evidence" value="ECO:0007669"/>
    <property type="project" value="TreeGrafter"/>
</dbReference>